<evidence type="ECO:0000313" key="1">
    <source>
        <dbReference type="EMBL" id="KAJ8932879.1"/>
    </source>
</evidence>
<dbReference type="Gene3D" id="3.30.420.10">
    <property type="entry name" value="Ribonuclease H-like superfamily/Ribonuclease H"/>
    <property type="match status" value="1"/>
</dbReference>
<keyword evidence="2" id="KW-1185">Reference proteome</keyword>
<sequence length="62" mass="6992">MGYCRNICLDSCKKVILRDGCPRRLISDNGSQFVSSVMQKITYCLIIHTRTHTRVSPSCQSA</sequence>
<accession>A0AAV8X2B0</accession>
<dbReference type="SUPFAM" id="SSF53098">
    <property type="entry name" value="Ribonuclease H-like"/>
    <property type="match status" value="1"/>
</dbReference>
<dbReference type="Proteomes" id="UP001162156">
    <property type="component" value="Unassembled WGS sequence"/>
</dbReference>
<dbReference type="EMBL" id="JANEYF010003954">
    <property type="protein sequence ID" value="KAJ8932879.1"/>
    <property type="molecule type" value="Genomic_DNA"/>
</dbReference>
<dbReference type="GO" id="GO:0003676">
    <property type="term" value="F:nucleic acid binding"/>
    <property type="evidence" value="ECO:0007669"/>
    <property type="project" value="InterPro"/>
</dbReference>
<name>A0AAV8X2B0_9CUCU</name>
<evidence type="ECO:0000313" key="2">
    <source>
        <dbReference type="Proteomes" id="UP001162156"/>
    </source>
</evidence>
<protein>
    <recommendedName>
        <fullName evidence="3">Integrase catalytic domain-containing protein</fullName>
    </recommendedName>
</protein>
<proteinExistence type="predicted"/>
<gene>
    <name evidence="1" type="ORF">NQ314_014359</name>
</gene>
<dbReference type="InterPro" id="IPR012337">
    <property type="entry name" value="RNaseH-like_sf"/>
</dbReference>
<dbReference type="InterPro" id="IPR036397">
    <property type="entry name" value="RNaseH_sf"/>
</dbReference>
<comment type="caution">
    <text evidence="1">The sequence shown here is derived from an EMBL/GenBank/DDBJ whole genome shotgun (WGS) entry which is preliminary data.</text>
</comment>
<evidence type="ECO:0008006" key="3">
    <source>
        <dbReference type="Google" id="ProtNLM"/>
    </source>
</evidence>
<dbReference type="AlphaFoldDB" id="A0AAV8X2B0"/>
<reference evidence="1" key="1">
    <citation type="journal article" date="2023" name="Insect Mol. Biol.">
        <title>Genome sequencing provides insights into the evolution of gene families encoding plant cell wall-degrading enzymes in longhorned beetles.</title>
        <authorList>
            <person name="Shin N.R."/>
            <person name="Okamura Y."/>
            <person name="Kirsch R."/>
            <person name="Pauchet Y."/>
        </authorList>
    </citation>
    <scope>NUCLEOTIDE SEQUENCE</scope>
    <source>
        <strain evidence="1">RBIC_L_NR</strain>
    </source>
</reference>
<organism evidence="1 2">
    <name type="scientific">Rhamnusium bicolor</name>
    <dbReference type="NCBI Taxonomy" id="1586634"/>
    <lineage>
        <taxon>Eukaryota</taxon>
        <taxon>Metazoa</taxon>
        <taxon>Ecdysozoa</taxon>
        <taxon>Arthropoda</taxon>
        <taxon>Hexapoda</taxon>
        <taxon>Insecta</taxon>
        <taxon>Pterygota</taxon>
        <taxon>Neoptera</taxon>
        <taxon>Endopterygota</taxon>
        <taxon>Coleoptera</taxon>
        <taxon>Polyphaga</taxon>
        <taxon>Cucujiformia</taxon>
        <taxon>Chrysomeloidea</taxon>
        <taxon>Cerambycidae</taxon>
        <taxon>Lepturinae</taxon>
        <taxon>Rhagiini</taxon>
        <taxon>Rhamnusium</taxon>
    </lineage>
</organism>